<accession>A0ABS6V456</accession>
<proteinExistence type="predicted"/>
<dbReference type="RefSeq" id="WP_218632332.1">
    <property type="nucleotide sequence ID" value="NZ_JAHVAH010000001.1"/>
</dbReference>
<name>A0ABS6V456_9SPHN</name>
<dbReference type="Proteomes" id="UP000698028">
    <property type="component" value="Unassembled WGS sequence"/>
</dbReference>
<comment type="caution">
    <text evidence="2">The sequence shown here is derived from an EMBL/GenBank/DDBJ whole genome shotgun (WGS) entry which is preliminary data.</text>
</comment>
<protein>
    <submittedName>
        <fullName evidence="2">Uncharacterized protein</fullName>
    </submittedName>
</protein>
<keyword evidence="1" id="KW-0812">Transmembrane</keyword>
<gene>
    <name evidence="2" type="ORF">KTQ36_03340</name>
</gene>
<reference evidence="2 3" key="1">
    <citation type="submission" date="2021-07" db="EMBL/GenBank/DDBJ databases">
        <title>The draft genome sequence of Sphingomicrobium sp. B8.</title>
        <authorList>
            <person name="Mu L."/>
        </authorList>
    </citation>
    <scope>NUCLEOTIDE SEQUENCE [LARGE SCALE GENOMIC DNA]</scope>
    <source>
        <strain evidence="2 3">B8</strain>
    </source>
</reference>
<evidence type="ECO:0000256" key="1">
    <source>
        <dbReference type="SAM" id="Phobius"/>
    </source>
</evidence>
<organism evidence="2 3">
    <name type="scientific">Sphingomicrobium clamense</name>
    <dbReference type="NCBI Taxonomy" id="2851013"/>
    <lineage>
        <taxon>Bacteria</taxon>
        <taxon>Pseudomonadati</taxon>
        <taxon>Pseudomonadota</taxon>
        <taxon>Alphaproteobacteria</taxon>
        <taxon>Sphingomonadales</taxon>
        <taxon>Sphingomonadaceae</taxon>
        <taxon>Sphingomicrobium</taxon>
    </lineage>
</organism>
<keyword evidence="1" id="KW-0472">Membrane</keyword>
<evidence type="ECO:0000313" key="3">
    <source>
        <dbReference type="Proteomes" id="UP000698028"/>
    </source>
</evidence>
<feature type="transmembrane region" description="Helical" evidence="1">
    <location>
        <begin position="55"/>
        <end position="73"/>
    </location>
</feature>
<keyword evidence="3" id="KW-1185">Reference proteome</keyword>
<keyword evidence="1" id="KW-1133">Transmembrane helix</keyword>
<feature type="transmembrane region" description="Helical" evidence="1">
    <location>
        <begin position="108"/>
        <end position="128"/>
    </location>
</feature>
<dbReference type="EMBL" id="JAHVAH010000001">
    <property type="protein sequence ID" value="MBW0144327.1"/>
    <property type="molecule type" value="Genomic_DNA"/>
</dbReference>
<sequence length="150" mass="16562">MLPTLYWTLLFSITLYAFLKGTGEHKLAAAGCVAATVATRLLVSPDATKYSSMEFGVLAVDVMLFGLFLFIALRSQRFWPLWIAGFHLVTVSAHAIRALKMDLIPTAYALAVQFWSYPVLLCIGIAVWRSQRRELRAMVEGDEAPPPAAA</sequence>
<feature type="transmembrane region" description="Helical" evidence="1">
    <location>
        <begin position="79"/>
        <end position="96"/>
    </location>
</feature>
<evidence type="ECO:0000313" key="2">
    <source>
        <dbReference type="EMBL" id="MBW0144327.1"/>
    </source>
</evidence>